<keyword evidence="1 8" id="KW-0004">4Fe-4S</keyword>
<evidence type="ECO:0000256" key="2">
    <source>
        <dbReference type="ARBA" id="ARBA00022490"/>
    </source>
</evidence>
<evidence type="ECO:0000256" key="5">
    <source>
        <dbReference type="ARBA" id="ARBA00022840"/>
    </source>
</evidence>
<dbReference type="Pfam" id="PF10609">
    <property type="entry name" value="ParA"/>
    <property type="match status" value="1"/>
</dbReference>
<comment type="similarity">
    <text evidence="8">Belongs to the Mrp/NBP35 ATP-binding proteins family. NUBP1/NBP35 subfamily.</text>
</comment>
<dbReference type="OrthoDB" id="1741334at2759"/>
<evidence type="ECO:0000256" key="8">
    <source>
        <dbReference type="HAMAP-Rule" id="MF_03038"/>
    </source>
</evidence>
<dbReference type="HAMAP" id="MF_02040">
    <property type="entry name" value="Mrp_NBP35"/>
    <property type="match status" value="1"/>
</dbReference>
<feature type="compositionally biased region" description="Polar residues" evidence="9">
    <location>
        <begin position="1"/>
        <end position="11"/>
    </location>
</feature>
<keyword evidence="8" id="KW-0539">Nucleus</keyword>
<feature type="binding site" evidence="8">
    <location>
        <begin position="73"/>
        <end position="80"/>
    </location>
    <ligand>
        <name>ATP</name>
        <dbReference type="ChEBI" id="CHEBI:30616"/>
    </ligand>
</feature>
<gene>
    <name evidence="8" type="primary">NBP35</name>
    <name evidence="10" type="ORF">HANVADRAFT_52410</name>
</gene>
<dbReference type="Gene3D" id="3.40.50.300">
    <property type="entry name" value="P-loop containing nucleotide triphosphate hydrolases"/>
    <property type="match status" value="1"/>
</dbReference>
<feature type="region of interest" description="Disordered" evidence="9">
    <location>
        <begin position="1"/>
        <end position="27"/>
    </location>
</feature>
<evidence type="ECO:0000313" key="11">
    <source>
        <dbReference type="Proteomes" id="UP000092321"/>
    </source>
</evidence>
<keyword evidence="5 8" id="KW-0067">ATP-binding</keyword>
<evidence type="ECO:0000256" key="4">
    <source>
        <dbReference type="ARBA" id="ARBA00022741"/>
    </source>
</evidence>
<dbReference type="InterPro" id="IPR019591">
    <property type="entry name" value="Mrp/NBP35_ATP-bd"/>
</dbReference>
<dbReference type="PANTHER" id="PTHR23264">
    <property type="entry name" value="NUCLEOTIDE-BINDING PROTEIN NBP35 YEAST -RELATED"/>
    <property type="match status" value="1"/>
</dbReference>
<protein>
    <submittedName>
        <fullName evidence="10">Essential iron-sulfur cluster binding protein localized in the cytoplasm</fullName>
    </submittedName>
</protein>
<accession>A0A1B7TF86</accession>
<dbReference type="AlphaFoldDB" id="A0A1B7TF86"/>
<dbReference type="HAMAP" id="MF_03038">
    <property type="entry name" value="NUBP1"/>
    <property type="match status" value="1"/>
</dbReference>
<dbReference type="PANTHER" id="PTHR23264:SF35">
    <property type="entry name" value="CYTOSOLIC FE-S CLUSTER ASSEMBLY FACTOR NUBP1"/>
    <property type="match status" value="1"/>
</dbReference>
<feature type="binding site" evidence="8">
    <location>
        <position position="17"/>
    </location>
    <ligand>
        <name>[4Fe-4S] cluster</name>
        <dbReference type="ChEBI" id="CHEBI:49883"/>
        <label>1</label>
    </ligand>
</feature>
<dbReference type="Proteomes" id="UP000092321">
    <property type="component" value="Unassembled WGS sequence"/>
</dbReference>
<evidence type="ECO:0000256" key="3">
    <source>
        <dbReference type="ARBA" id="ARBA00022723"/>
    </source>
</evidence>
<dbReference type="SUPFAM" id="SSF52540">
    <property type="entry name" value="P-loop containing nucleoside triphosphate hydrolases"/>
    <property type="match status" value="1"/>
</dbReference>
<feature type="binding site" evidence="8">
    <location>
        <position position="34"/>
    </location>
    <ligand>
        <name>[4Fe-4S] cluster</name>
        <dbReference type="ChEBI" id="CHEBI:49883"/>
        <label>1</label>
    </ligand>
</feature>
<dbReference type="GO" id="GO:0005829">
    <property type="term" value="C:cytosol"/>
    <property type="evidence" value="ECO:0007669"/>
    <property type="project" value="TreeGrafter"/>
</dbReference>
<dbReference type="GO" id="GO:0051539">
    <property type="term" value="F:4 iron, 4 sulfur cluster binding"/>
    <property type="evidence" value="ECO:0007669"/>
    <property type="project" value="UniProtKB-UniRule"/>
</dbReference>
<dbReference type="InterPro" id="IPR028601">
    <property type="entry name" value="NUBP1/Nbp35"/>
</dbReference>
<evidence type="ECO:0000256" key="6">
    <source>
        <dbReference type="ARBA" id="ARBA00023004"/>
    </source>
</evidence>
<dbReference type="InterPro" id="IPR033756">
    <property type="entry name" value="YlxH/NBP35"/>
</dbReference>
<evidence type="ECO:0000256" key="1">
    <source>
        <dbReference type="ARBA" id="ARBA00022485"/>
    </source>
</evidence>
<dbReference type="InterPro" id="IPR027417">
    <property type="entry name" value="P-loop_NTPase"/>
</dbReference>
<dbReference type="GO" id="GO:0140663">
    <property type="term" value="F:ATP-dependent FeS chaperone activity"/>
    <property type="evidence" value="ECO:0007669"/>
    <property type="project" value="InterPro"/>
</dbReference>
<dbReference type="CDD" id="cd02037">
    <property type="entry name" value="Mrp_NBP35"/>
    <property type="match status" value="1"/>
</dbReference>
<feature type="binding site" evidence="8">
    <location>
        <position position="31"/>
    </location>
    <ligand>
        <name>[4Fe-4S] cluster</name>
        <dbReference type="ChEBI" id="CHEBI:49883"/>
        <label>1</label>
    </ligand>
</feature>
<dbReference type="GO" id="GO:0046872">
    <property type="term" value="F:metal ion binding"/>
    <property type="evidence" value="ECO:0007669"/>
    <property type="project" value="UniProtKB-KW"/>
</dbReference>
<keyword evidence="2 8" id="KW-0963">Cytoplasm</keyword>
<dbReference type="GO" id="GO:0016226">
    <property type="term" value="P:iron-sulfur cluster assembly"/>
    <property type="evidence" value="ECO:0007669"/>
    <property type="project" value="UniProtKB-UniRule"/>
</dbReference>
<comment type="function">
    <text evidence="8">Component of the cytosolic iron-sulfur (Fe/S) protein assembly (CIA) machinery. Required for maturation of extramitochondrial Fe-S proteins. The NBP35-CFD1 heterotetramer forms a Fe-S scaffold complex, mediating the de novo assembly of an Fe-S cluster and its transfer to target apoproteins. Required for biogenesis and export of both ribosomal subunits, which may reflect a role in assembly of the Fe/S clusters in RLI1, a protein which performs rRNA processing and ribosome export.</text>
</comment>
<organism evidence="10 11">
    <name type="scientific">Hanseniaspora valbyensis NRRL Y-1626</name>
    <dbReference type="NCBI Taxonomy" id="766949"/>
    <lineage>
        <taxon>Eukaryota</taxon>
        <taxon>Fungi</taxon>
        <taxon>Dikarya</taxon>
        <taxon>Ascomycota</taxon>
        <taxon>Saccharomycotina</taxon>
        <taxon>Saccharomycetes</taxon>
        <taxon>Saccharomycodales</taxon>
        <taxon>Saccharomycodaceae</taxon>
        <taxon>Hanseniaspora</taxon>
    </lineage>
</organism>
<evidence type="ECO:0000256" key="7">
    <source>
        <dbReference type="ARBA" id="ARBA00023014"/>
    </source>
</evidence>
<dbReference type="GO" id="GO:0005634">
    <property type="term" value="C:nucleus"/>
    <property type="evidence" value="ECO:0007669"/>
    <property type="project" value="UniProtKB-SubCell"/>
</dbReference>
<evidence type="ECO:0000313" key="10">
    <source>
        <dbReference type="EMBL" id="OBA27391.1"/>
    </source>
</evidence>
<feature type="binding site" evidence="8">
    <location>
        <position position="251"/>
    </location>
    <ligand>
        <name>[4Fe-4S] cluster</name>
        <dbReference type="ChEBI" id="CHEBI:49883"/>
        <label>2</label>
        <note>ligand shared with heterodimeric partner</note>
    </ligand>
</feature>
<comment type="subcellular location">
    <subcellularLocation>
        <location evidence="8">Cytoplasm</location>
    </subcellularLocation>
    <subcellularLocation>
        <location evidence="8">Nucleus</location>
    </subcellularLocation>
</comment>
<dbReference type="InterPro" id="IPR000808">
    <property type="entry name" value="Mrp-like_CS"/>
</dbReference>
<name>A0A1B7TF86_9ASCO</name>
<keyword evidence="4 8" id="KW-0547">Nucleotide-binding</keyword>
<reference evidence="11" key="1">
    <citation type="journal article" date="2016" name="Proc. Natl. Acad. Sci. U.S.A.">
        <title>Comparative genomics of biotechnologically important yeasts.</title>
        <authorList>
            <person name="Riley R."/>
            <person name="Haridas S."/>
            <person name="Wolfe K.H."/>
            <person name="Lopes M.R."/>
            <person name="Hittinger C.T."/>
            <person name="Goeker M."/>
            <person name="Salamov A.A."/>
            <person name="Wisecaver J.H."/>
            <person name="Long T.M."/>
            <person name="Calvey C.H."/>
            <person name="Aerts A.L."/>
            <person name="Barry K.W."/>
            <person name="Choi C."/>
            <person name="Clum A."/>
            <person name="Coughlan A.Y."/>
            <person name="Deshpande S."/>
            <person name="Douglass A.P."/>
            <person name="Hanson S.J."/>
            <person name="Klenk H.-P."/>
            <person name="LaButti K.M."/>
            <person name="Lapidus A."/>
            <person name="Lindquist E.A."/>
            <person name="Lipzen A.M."/>
            <person name="Meier-Kolthoff J.P."/>
            <person name="Ohm R.A."/>
            <person name="Otillar R.P."/>
            <person name="Pangilinan J.L."/>
            <person name="Peng Y."/>
            <person name="Rokas A."/>
            <person name="Rosa C.A."/>
            <person name="Scheuner C."/>
            <person name="Sibirny A.A."/>
            <person name="Slot J.C."/>
            <person name="Stielow J.B."/>
            <person name="Sun H."/>
            <person name="Kurtzman C.P."/>
            <person name="Blackwell M."/>
            <person name="Grigoriev I.V."/>
            <person name="Jeffries T.W."/>
        </authorList>
    </citation>
    <scope>NUCLEOTIDE SEQUENCE [LARGE SCALE GENOMIC DNA]</scope>
    <source>
        <strain evidence="11">NRRL Y-1626</strain>
    </source>
</reference>
<proteinExistence type="inferred from homology"/>
<comment type="caution">
    <text evidence="10">The sequence shown here is derived from an EMBL/GenBank/DDBJ whole genome shotgun (WGS) entry which is preliminary data.</text>
</comment>
<keyword evidence="7 8" id="KW-0411">Iron-sulfur</keyword>
<dbReference type="PROSITE" id="PS01215">
    <property type="entry name" value="MRP"/>
    <property type="match status" value="1"/>
</dbReference>
<feature type="binding site" evidence="8">
    <location>
        <position position="40"/>
    </location>
    <ligand>
        <name>[4Fe-4S] cluster</name>
        <dbReference type="ChEBI" id="CHEBI:49883"/>
        <label>1</label>
    </ligand>
</feature>
<evidence type="ECO:0000256" key="9">
    <source>
        <dbReference type="SAM" id="MobiDB-lite"/>
    </source>
</evidence>
<keyword evidence="3 8" id="KW-0479">Metal-binding</keyword>
<keyword evidence="6 8" id="KW-0408">Iron</keyword>
<feature type="binding site" evidence="8">
    <location>
        <position position="254"/>
    </location>
    <ligand>
        <name>[4Fe-4S] cluster</name>
        <dbReference type="ChEBI" id="CHEBI:49883"/>
        <label>2</label>
        <note>ligand shared with heterodimeric partner</note>
    </ligand>
</feature>
<dbReference type="EMBL" id="LXPE01000009">
    <property type="protein sequence ID" value="OBA27391.1"/>
    <property type="molecule type" value="Genomic_DNA"/>
</dbReference>
<keyword evidence="11" id="KW-1185">Reference proteome</keyword>
<dbReference type="GO" id="GO:0005524">
    <property type="term" value="F:ATP binding"/>
    <property type="evidence" value="ECO:0007669"/>
    <property type="project" value="UniProtKB-KW"/>
</dbReference>
<sequence>MSSENNSNTVTEEPLHCPGPESEDAGTGDACNSCNYQQTCSSNNNLPKVEDPDIQLIKDNLSNIKNKILVLSGKGGVGKSTFSTLLAFLLSSDPDLNIGLLDLDITGPSIPKMIGTMSDTSNAQLHMTSNGLIPNYVQDNLATISIQYLLPNIDDAIIWKSAKKETMIKKFLKDTLWSDLDFLIIDTPPGTSDEHILINKLLNKTQSVTGAILITTPQEVSLNDVRKEINFCQKVGIKIMGLVENMAGFVCKNCNRKTDIFKATTGGGESLCKEFNIPYWGKVPLDPRLGVCCDQGESFVDLYPESEATLCLVDIVENLMDQCEL</sequence>